<organism evidence="3 4">
    <name type="scientific">Scylla paramamosain</name>
    <name type="common">Mud crab</name>
    <dbReference type="NCBI Taxonomy" id="85552"/>
    <lineage>
        <taxon>Eukaryota</taxon>
        <taxon>Metazoa</taxon>
        <taxon>Ecdysozoa</taxon>
        <taxon>Arthropoda</taxon>
        <taxon>Crustacea</taxon>
        <taxon>Multicrustacea</taxon>
        <taxon>Malacostraca</taxon>
        <taxon>Eumalacostraca</taxon>
        <taxon>Eucarida</taxon>
        <taxon>Decapoda</taxon>
        <taxon>Pleocyemata</taxon>
        <taxon>Brachyura</taxon>
        <taxon>Eubrachyura</taxon>
        <taxon>Portunoidea</taxon>
        <taxon>Portunidae</taxon>
        <taxon>Portuninae</taxon>
        <taxon>Scylla</taxon>
    </lineage>
</organism>
<dbReference type="SUPFAM" id="SSF48403">
    <property type="entry name" value="Ankyrin repeat"/>
    <property type="match status" value="1"/>
</dbReference>
<dbReference type="EMBL" id="JARAKH010000034">
    <property type="protein sequence ID" value="KAK8384966.1"/>
    <property type="molecule type" value="Genomic_DNA"/>
</dbReference>
<feature type="transmembrane region" description="Helical" evidence="2">
    <location>
        <begin position="6"/>
        <end position="26"/>
    </location>
</feature>
<keyword evidence="2" id="KW-1133">Transmembrane helix</keyword>
<dbReference type="InterPro" id="IPR036770">
    <property type="entry name" value="Ankyrin_rpt-contain_sf"/>
</dbReference>
<reference evidence="3 4" key="1">
    <citation type="submission" date="2023-03" db="EMBL/GenBank/DDBJ databases">
        <title>High-quality genome of Scylla paramamosain provides insights in environmental adaptation.</title>
        <authorList>
            <person name="Zhang L."/>
        </authorList>
    </citation>
    <scope>NUCLEOTIDE SEQUENCE [LARGE SCALE GENOMIC DNA]</scope>
    <source>
        <strain evidence="3">LZ_2023a</strain>
        <tissue evidence="3">Muscle</tissue>
    </source>
</reference>
<evidence type="ECO:0000256" key="1">
    <source>
        <dbReference type="PROSITE-ProRule" id="PRU00023"/>
    </source>
</evidence>
<evidence type="ECO:0000256" key="2">
    <source>
        <dbReference type="SAM" id="Phobius"/>
    </source>
</evidence>
<dbReference type="InterPro" id="IPR002110">
    <property type="entry name" value="Ankyrin_rpt"/>
</dbReference>
<evidence type="ECO:0000313" key="4">
    <source>
        <dbReference type="Proteomes" id="UP001487740"/>
    </source>
</evidence>
<dbReference type="PROSITE" id="PS50088">
    <property type="entry name" value="ANK_REPEAT"/>
    <property type="match status" value="1"/>
</dbReference>
<dbReference type="SMART" id="SM00248">
    <property type="entry name" value="ANK"/>
    <property type="match status" value="1"/>
</dbReference>
<keyword evidence="2" id="KW-0812">Transmembrane</keyword>
<sequence length="62" mass="6715">MSWTALHIAAVYGAVDVVVLLLSAGADTESAGARCRWHAAGYSTALPSLWWSERRTLQQQSP</sequence>
<dbReference type="Proteomes" id="UP001487740">
    <property type="component" value="Unassembled WGS sequence"/>
</dbReference>
<evidence type="ECO:0000313" key="3">
    <source>
        <dbReference type="EMBL" id="KAK8384966.1"/>
    </source>
</evidence>
<dbReference type="PROSITE" id="PS50297">
    <property type="entry name" value="ANK_REP_REGION"/>
    <property type="match status" value="1"/>
</dbReference>
<accession>A0AAW0TE91</accession>
<protein>
    <submittedName>
        <fullName evidence="3">Uncharacterized protein</fullName>
    </submittedName>
</protein>
<feature type="repeat" description="ANK" evidence="1">
    <location>
        <begin position="1"/>
        <end position="33"/>
    </location>
</feature>
<comment type="caution">
    <text evidence="3">The sequence shown here is derived from an EMBL/GenBank/DDBJ whole genome shotgun (WGS) entry which is preliminary data.</text>
</comment>
<name>A0AAW0TE91_SCYPA</name>
<dbReference type="Gene3D" id="1.25.40.20">
    <property type="entry name" value="Ankyrin repeat-containing domain"/>
    <property type="match status" value="1"/>
</dbReference>
<dbReference type="Pfam" id="PF00023">
    <property type="entry name" value="Ank"/>
    <property type="match status" value="1"/>
</dbReference>
<dbReference type="AlphaFoldDB" id="A0AAW0TE91"/>
<keyword evidence="2" id="KW-0472">Membrane</keyword>
<keyword evidence="1" id="KW-0040">ANK repeat</keyword>
<gene>
    <name evidence="3" type="ORF">O3P69_014498</name>
</gene>
<keyword evidence="4" id="KW-1185">Reference proteome</keyword>
<proteinExistence type="predicted"/>